<evidence type="ECO:0000256" key="2">
    <source>
        <dbReference type="ARBA" id="ARBA00022475"/>
    </source>
</evidence>
<organism evidence="7 8">
    <name type="scientific">Arthrobacter sulfonylureivorans</name>
    <dbReference type="NCBI Taxonomy" id="2486855"/>
    <lineage>
        <taxon>Bacteria</taxon>
        <taxon>Bacillati</taxon>
        <taxon>Actinomycetota</taxon>
        <taxon>Actinomycetes</taxon>
        <taxon>Micrococcales</taxon>
        <taxon>Micrococcaceae</taxon>
        <taxon>Arthrobacter</taxon>
    </lineage>
</organism>
<evidence type="ECO:0000256" key="5">
    <source>
        <dbReference type="ARBA" id="ARBA00023136"/>
    </source>
</evidence>
<keyword evidence="4 6" id="KW-1133">Transmembrane helix</keyword>
<evidence type="ECO:0000313" key="8">
    <source>
        <dbReference type="Proteomes" id="UP000829069"/>
    </source>
</evidence>
<evidence type="ECO:0000256" key="1">
    <source>
        <dbReference type="ARBA" id="ARBA00004651"/>
    </source>
</evidence>
<feature type="transmembrane region" description="Helical" evidence="6">
    <location>
        <begin position="75"/>
        <end position="102"/>
    </location>
</feature>
<keyword evidence="8" id="KW-1185">Reference proteome</keyword>
<dbReference type="InterPro" id="IPR017039">
    <property type="entry name" value="Virul_fac_BrkB"/>
</dbReference>
<dbReference type="Pfam" id="PF03631">
    <property type="entry name" value="Virul_fac_BrkB"/>
    <property type="match status" value="1"/>
</dbReference>
<proteinExistence type="predicted"/>
<dbReference type="PANTHER" id="PTHR30213:SF1">
    <property type="entry name" value="INNER MEMBRANE PROTEIN YHJD"/>
    <property type="match status" value="1"/>
</dbReference>
<dbReference type="PANTHER" id="PTHR30213">
    <property type="entry name" value="INNER MEMBRANE PROTEIN YHJD"/>
    <property type="match status" value="1"/>
</dbReference>
<feature type="transmembrane region" description="Helical" evidence="6">
    <location>
        <begin position="269"/>
        <end position="288"/>
    </location>
</feature>
<keyword evidence="3 6" id="KW-0812">Transmembrane</keyword>
<comment type="subcellular location">
    <subcellularLocation>
        <location evidence="1">Cell membrane</location>
        <topology evidence="1">Multi-pass membrane protein</topology>
    </subcellularLocation>
</comment>
<feature type="transmembrane region" description="Helical" evidence="6">
    <location>
        <begin position="148"/>
        <end position="174"/>
    </location>
</feature>
<keyword evidence="5 6" id="KW-0472">Membrane</keyword>
<reference evidence="7 8" key="1">
    <citation type="submission" date="2022-03" db="EMBL/GenBank/DDBJ databases">
        <title>Isotopic signatures of nitrous oxide derived from detoxification processes.</title>
        <authorList>
            <person name="Behrendt U."/>
            <person name="Buchen C."/>
            <person name="Well R."/>
            <person name="Ulrich A."/>
            <person name="Rohe L."/>
            <person name="Kolb S."/>
            <person name="Schloter M."/>
            <person name="Horn M.A."/>
            <person name="Augustin J."/>
        </authorList>
    </citation>
    <scope>NUCLEOTIDE SEQUENCE [LARGE SCALE GENOMIC DNA]</scope>
    <source>
        <strain evidence="7 8">S4-C24</strain>
    </source>
</reference>
<dbReference type="EMBL" id="CP093326">
    <property type="protein sequence ID" value="UNK45065.1"/>
    <property type="molecule type" value="Genomic_DNA"/>
</dbReference>
<evidence type="ECO:0000256" key="6">
    <source>
        <dbReference type="SAM" id="Phobius"/>
    </source>
</evidence>
<sequence length="375" mass="40515">MAPKPEEKAEGRPDPLQRQQMVLAALRLRRDAGRAKREGGRWKGLLASAQYRLAQLNSWRLMRVFNLYGLRHGPLLAAGCAYNLFFSVAAMLLAGFSIFGLVVSGNRELQLAIIRVVDETTPGLINTTGEPGGGLVTPQQLFSQGRAFGVSLVISTVVMIWTSLGWIAGLRTGMRGIFDLPPLKRNIVLVKLKDLGTLLILAVALIVTTALAVVANTALDLIVDWLQFDGGAAVPLTRIGGIVIMLLLDMAVAVVLFRVASGIRMPRTVMFQCALIAGAGSTVLRYFSSVLLGNVGNNRLLAPFAVVLGLFVWFYLLSQLYMVATAWGAIGKADAVARHALAGGRGNRSLRRRAWLLRRPKPGKGNRRNNGAAIL</sequence>
<evidence type="ECO:0000256" key="3">
    <source>
        <dbReference type="ARBA" id="ARBA00022692"/>
    </source>
</evidence>
<protein>
    <submittedName>
        <fullName evidence="7">YihY/virulence factor BrkB family protein</fullName>
    </submittedName>
</protein>
<feature type="transmembrane region" description="Helical" evidence="6">
    <location>
        <begin position="195"/>
        <end position="219"/>
    </location>
</feature>
<accession>A0ABY3W761</accession>
<name>A0ABY3W761_9MICC</name>
<dbReference type="Proteomes" id="UP000829069">
    <property type="component" value="Chromosome"/>
</dbReference>
<gene>
    <name evidence="7" type="ORF">MNQ99_14095</name>
</gene>
<dbReference type="RefSeq" id="WP_241913352.1">
    <property type="nucleotide sequence ID" value="NZ_CP093326.1"/>
</dbReference>
<evidence type="ECO:0000313" key="7">
    <source>
        <dbReference type="EMBL" id="UNK45065.1"/>
    </source>
</evidence>
<feature type="transmembrane region" description="Helical" evidence="6">
    <location>
        <begin position="300"/>
        <end position="317"/>
    </location>
</feature>
<feature type="transmembrane region" description="Helical" evidence="6">
    <location>
        <begin position="239"/>
        <end position="257"/>
    </location>
</feature>
<keyword evidence="2" id="KW-1003">Cell membrane</keyword>
<evidence type="ECO:0000256" key="4">
    <source>
        <dbReference type="ARBA" id="ARBA00022989"/>
    </source>
</evidence>